<organism evidence="5">
    <name type="scientific">Enterobius vermicularis</name>
    <name type="common">Human pinworm</name>
    <dbReference type="NCBI Taxonomy" id="51028"/>
    <lineage>
        <taxon>Eukaryota</taxon>
        <taxon>Metazoa</taxon>
        <taxon>Ecdysozoa</taxon>
        <taxon>Nematoda</taxon>
        <taxon>Chromadorea</taxon>
        <taxon>Rhabditida</taxon>
        <taxon>Spirurina</taxon>
        <taxon>Oxyuridomorpha</taxon>
        <taxon>Oxyuroidea</taxon>
        <taxon>Oxyuridae</taxon>
        <taxon>Enterobius</taxon>
    </lineage>
</organism>
<dbReference type="PANTHER" id="PTHR23322:SF6">
    <property type="entry name" value="UBX DOMAIN-CONTAINING PROTEIN 7"/>
    <property type="match status" value="1"/>
</dbReference>
<sequence>MDATSSNGVESFKTFTGCQDDAEARQLIEACSGNIEAAVDLFFQQKASSSNGCSEPSTSRHRIAHHPKSNQYNLRRSTRSSSNPSFSKKDQDDVVMIDEDYVRPPMKSVRGAIVEQSFQEQYQRPRRIQTNSVFESFRDYHPDQEQSSSGRGLNGVAARRSALQNLFKPPYDILFSGSWEEARAEAQRLSLWLLVNVQNVQEFACQALNRDVWSNISVKEIIKSNFVFWQVYHDSADGVRVGNYYRVLSYPAIFAIDPRTGELIENFRAVDPVAFCDQIGTFLSANPDFATRDHRITSAAASLNANNSERSRSSNEVTVVVARQYRTDFIMQIFKDEDMPQCSSGAGRKRPFRAEEVTSSQAQEEVFKKARKGIWFVCLMASDLDVDEILDRGNRLTTVDSDEWLKHLGYPDGKGQTLSIVLKFPDGLRKRIDVEDTTTLKAVFLLAAGLGYGQHDHMLTLFYPKREYLFENAEHTMRELGFNQQEVIHVERK</sequence>
<dbReference type="InterPro" id="IPR006577">
    <property type="entry name" value="UAS"/>
</dbReference>
<accession>A0A0N4V9Z8</accession>
<dbReference type="Pfam" id="PF13899">
    <property type="entry name" value="Thioredoxin_7"/>
    <property type="match status" value="1"/>
</dbReference>
<keyword evidence="4" id="KW-1185">Reference proteome</keyword>
<dbReference type="InterPro" id="IPR029071">
    <property type="entry name" value="Ubiquitin-like_domsf"/>
</dbReference>
<evidence type="ECO:0000313" key="5">
    <source>
        <dbReference type="WBParaSite" id="EVEC_0000727701-mRNA-1"/>
    </source>
</evidence>
<dbReference type="InterPro" id="IPR001012">
    <property type="entry name" value="UBX_dom"/>
</dbReference>
<dbReference type="PANTHER" id="PTHR23322">
    <property type="entry name" value="FAS-ASSOCIATED PROTEIN"/>
    <property type="match status" value="1"/>
</dbReference>
<dbReference type="GO" id="GO:0043130">
    <property type="term" value="F:ubiquitin binding"/>
    <property type="evidence" value="ECO:0007669"/>
    <property type="project" value="TreeGrafter"/>
</dbReference>
<proteinExistence type="predicted"/>
<dbReference type="Pfam" id="PF14555">
    <property type="entry name" value="UBA_4"/>
    <property type="match status" value="1"/>
</dbReference>
<dbReference type="PROSITE" id="PS50033">
    <property type="entry name" value="UBX"/>
    <property type="match status" value="1"/>
</dbReference>
<evidence type="ECO:0000256" key="1">
    <source>
        <dbReference type="SAM" id="MobiDB-lite"/>
    </source>
</evidence>
<name>A0A0N4V9Z8_ENTVE</name>
<dbReference type="GO" id="GO:0043161">
    <property type="term" value="P:proteasome-mediated ubiquitin-dependent protein catabolic process"/>
    <property type="evidence" value="ECO:0007669"/>
    <property type="project" value="TreeGrafter"/>
</dbReference>
<evidence type="ECO:0000313" key="3">
    <source>
        <dbReference type="EMBL" id="VDD92047.1"/>
    </source>
</evidence>
<dbReference type="Gene3D" id="3.10.20.90">
    <property type="entry name" value="Phosphatidylinositol 3-kinase Catalytic Subunit, Chain A, domain 1"/>
    <property type="match status" value="1"/>
</dbReference>
<dbReference type="InterPro" id="IPR036249">
    <property type="entry name" value="Thioredoxin-like_sf"/>
</dbReference>
<feature type="region of interest" description="Disordered" evidence="1">
    <location>
        <begin position="49"/>
        <end position="92"/>
    </location>
</feature>
<dbReference type="GO" id="GO:0005634">
    <property type="term" value="C:nucleus"/>
    <property type="evidence" value="ECO:0007669"/>
    <property type="project" value="TreeGrafter"/>
</dbReference>
<dbReference type="SUPFAM" id="SSF52833">
    <property type="entry name" value="Thioredoxin-like"/>
    <property type="match status" value="1"/>
</dbReference>
<evidence type="ECO:0000313" key="4">
    <source>
        <dbReference type="Proteomes" id="UP000274131"/>
    </source>
</evidence>
<evidence type="ECO:0000259" key="2">
    <source>
        <dbReference type="PROSITE" id="PS50033"/>
    </source>
</evidence>
<dbReference type="WBParaSite" id="EVEC_0000727701-mRNA-1">
    <property type="protein sequence ID" value="EVEC_0000727701-mRNA-1"/>
    <property type="gene ID" value="EVEC_0000727701"/>
</dbReference>
<feature type="domain" description="UBX" evidence="2">
    <location>
        <begin position="413"/>
        <end position="490"/>
    </location>
</feature>
<reference evidence="5" key="1">
    <citation type="submission" date="2017-02" db="UniProtKB">
        <authorList>
            <consortium name="WormBaseParasite"/>
        </authorList>
    </citation>
    <scope>IDENTIFICATION</scope>
</reference>
<dbReference type="STRING" id="51028.A0A0N4V9Z8"/>
<feature type="compositionally biased region" description="Basic residues" evidence="1">
    <location>
        <begin position="59"/>
        <end position="68"/>
    </location>
</feature>
<dbReference type="EMBL" id="UXUI01008654">
    <property type="protein sequence ID" value="VDD92047.1"/>
    <property type="molecule type" value="Genomic_DNA"/>
</dbReference>
<dbReference type="SUPFAM" id="SSF54236">
    <property type="entry name" value="Ubiquitin-like"/>
    <property type="match status" value="1"/>
</dbReference>
<reference evidence="3 4" key="2">
    <citation type="submission" date="2018-10" db="EMBL/GenBank/DDBJ databases">
        <authorList>
            <consortium name="Pathogen Informatics"/>
        </authorList>
    </citation>
    <scope>NUCLEOTIDE SEQUENCE [LARGE SCALE GENOMIC DNA]</scope>
</reference>
<dbReference type="Proteomes" id="UP000274131">
    <property type="component" value="Unassembled WGS sequence"/>
</dbReference>
<dbReference type="SMART" id="SM00594">
    <property type="entry name" value="UAS"/>
    <property type="match status" value="1"/>
</dbReference>
<gene>
    <name evidence="3" type="ORF">EVEC_LOCUS6798</name>
</gene>
<dbReference type="Gene3D" id="1.10.8.10">
    <property type="entry name" value="DNA helicase RuvA subunit, C-terminal domain"/>
    <property type="match status" value="1"/>
</dbReference>
<dbReference type="AlphaFoldDB" id="A0A0N4V9Z8"/>
<protein>
    <submittedName>
        <fullName evidence="5">UBX domain-containing protein</fullName>
    </submittedName>
</protein>
<dbReference type="OrthoDB" id="270602at2759"/>
<dbReference type="Gene3D" id="3.40.30.10">
    <property type="entry name" value="Glutaredoxin"/>
    <property type="match status" value="1"/>
</dbReference>
<dbReference type="CDD" id="cd02958">
    <property type="entry name" value="UAS"/>
    <property type="match status" value="1"/>
</dbReference>
<dbReference type="InterPro" id="IPR050730">
    <property type="entry name" value="UBX_domain-protein"/>
</dbReference>